<comment type="caution">
    <text evidence="3">The sequence shown here is derived from an EMBL/GenBank/DDBJ whole genome shotgun (WGS) entry which is preliminary data.</text>
</comment>
<dbReference type="AlphaFoldDB" id="A0A0F9DFY0"/>
<gene>
    <name evidence="3" type="ORF">LCGC14_2204310</name>
</gene>
<keyword evidence="1" id="KW-1133">Transmembrane helix</keyword>
<evidence type="ECO:0000259" key="2">
    <source>
        <dbReference type="Pfam" id="PF13699"/>
    </source>
</evidence>
<keyword evidence="1" id="KW-0812">Transmembrane</keyword>
<accession>A0A0F9DFY0</accession>
<keyword evidence="1" id="KW-0472">Membrane</keyword>
<sequence length="102" mass="12394">MSEEYMEHICHYHQKWVDKIGARAITFGRHIFFNDYKSKVSVRIMRHELAHVRQYERYRLFGIGWISIPLFFAVYVGQWVKAGFRYSQIEFEFEARAAEKIK</sequence>
<proteinExistence type="predicted"/>
<evidence type="ECO:0000313" key="3">
    <source>
        <dbReference type="EMBL" id="KKL60539.1"/>
    </source>
</evidence>
<organism evidence="3">
    <name type="scientific">marine sediment metagenome</name>
    <dbReference type="NCBI Taxonomy" id="412755"/>
    <lineage>
        <taxon>unclassified sequences</taxon>
        <taxon>metagenomes</taxon>
        <taxon>ecological metagenomes</taxon>
    </lineage>
</organism>
<feature type="domain" description="eCIS core" evidence="2">
    <location>
        <begin position="16"/>
        <end position="57"/>
    </location>
</feature>
<feature type="transmembrane region" description="Helical" evidence="1">
    <location>
        <begin position="60"/>
        <end position="80"/>
    </location>
</feature>
<reference evidence="3" key="1">
    <citation type="journal article" date="2015" name="Nature">
        <title>Complex archaea that bridge the gap between prokaryotes and eukaryotes.</title>
        <authorList>
            <person name="Spang A."/>
            <person name="Saw J.H."/>
            <person name="Jorgensen S.L."/>
            <person name="Zaremba-Niedzwiedzka K."/>
            <person name="Martijn J."/>
            <person name="Lind A.E."/>
            <person name="van Eijk R."/>
            <person name="Schleper C."/>
            <person name="Guy L."/>
            <person name="Ettema T.J."/>
        </authorList>
    </citation>
    <scope>NUCLEOTIDE SEQUENCE</scope>
</reference>
<protein>
    <recommendedName>
        <fullName evidence="2">eCIS core domain-containing protein</fullName>
    </recommendedName>
</protein>
<dbReference type="InterPro" id="IPR025295">
    <property type="entry name" value="eCIS_core_dom"/>
</dbReference>
<name>A0A0F9DFY0_9ZZZZ</name>
<evidence type="ECO:0000256" key="1">
    <source>
        <dbReference type="SAM" id="Phobius"/>
    </source>
</evidence>
<dbReference type="Pfam" id="PF13699">
    <property type="entry name" value="eCIS_core"/>
    <property type="match status" value="1"/>
</dbReference>
<dbReference type="EMBL" id="LAZR01029115">
    <property type="protein sequence ID" value="KKL60539.1"/>
    <property type="molecule type" value="Genomic_DNA"/>
</dbReference>